<keyword evidence="2" id="KW-0472">Membrane</keyword>
<evidence type="ECO:0000313" key="4">
    <source>
        <dbReference type="Proteomes" id="UP000308530"/>
    </source>
</evidence>
<name>A0ABX6QME1_9HYPH</name>
<protein>
    <submittedName>
        <fullName evidence="3">DUF1499 domain-containing protein</fullName>
    </submittedName>
</protein>
<keyword evidence="4" id="KW-1185">Reference proteome</keyword>
<reference evidence="3 4" key="1">
    <citation type="submission" date="2020-06" db="EMBL/GenBank/DDBJ databases">
        <title>Genome sequence of Rhizobium sp strain ADMK78.</title>
        <authorList>
            <person name="Rahi P."/>
        </authorList>
    </citation>
    <scope>NUCLEOTIDE SEQUENCE [LARGE SCALE GENOMIC DNA]</scope>
    <source>
        <strain evidence="3 4">ADMK78</strain>
    </source>
</reference>
<dbReference type="InterPro" id="IPR010865">
    <property type="entry name" value="DUF1499"/>
</dbReference>
<dbReference type="Proteomes" id="UP000308530">
    <property type="component" value="Chromosome"/>
</dbReference>
<evidence type="ECO:0000313" key="3">
    <source>
        <dbReference type="EMBL" id="QLF69710.1"/>
    </source>
</evidence>
<evidence type="ECO:0000256" key="1">
    <source>
        <dbReference type="SAM" id="MobiDB-lite"/>
    </source>
</evidence>
<feature type="transmembrane region" description="Helical" evidence="2">
    <location>
        <begin position="15"/>
        <end position="33"/>
    </location>
</feature>
<feature type="region of interest" description="Disordered" evidence="1">
    <location>
        <begin position="212"/>
        <end position="252"/>
    </location>
</feature>
<accession>A0ABX6QME1</accession>
<feature type="transmembrane region" description="Helical" evidence="2">
    <location>
        <begin position="45"/>
        <end position="67"/>
    </location>
</feature>
<organism evidence="3 4">
    <name type="scientific">Peteryoungia desertarenae</name>
    <dbReference type="NCBI Taxonomy" id="1813451"/>
    <lineage>
        <taxon>Bacteria</taxon>
        <taxon>Pseudomonadati</taxon>
        <taxon>Pseudomonadota</taxon>
        <taxon>Alphaproteobacteria</taxon>
        <taxon>Hyphomicrobiales</taxon>
        <taxon>Rhizobiaceae</taxon>
        <taxon>Peteryoungia</taxon>
    </lineage>
</organism>
<feature type="transmembrane region" description="Helical" evidence="2">
    <location>
        <begin position="79"/>
        <end position="102"/>
    </location>
</feature>
<evidence type="ECO:0000256" key="2">
    <source>
        <dbReference type="SAM" id="Phobius"/>
    </source>
</evidence>
<dbReference type="Pfam" id="PF07386">
    <property type="entry name" value="DUF1499"/>
    <property type="match status" value="1"/>
</dbReference>
<proteinExistence type="predicted"/>
<gene>
    <name evidence="3" type="ORF">FE840_009235</name>
</gene>
<keyword evidence="2" id="KW-1133">Transmembrane helix</keyword>
<dbReference type="EMBL" id="CP058350">
    <property type="protein sequence ID" value="QLF69710.1"/>
    <property type="molecule type" value="Genomic_DNA"/>
</dbReference>
<sequence>MIVRYDRPVSPSAFLARRLALFSLVMLVVVFLAHRFGPLKTPDFVALVLVAAVPAAFAVPLALIGLVRLWFVGALGGVASAWALVLAAPVLGLVGYGTFLFYQKPLLYDVSTDLNDVPAFIAEPLANQQFLPRPPMSSAMRALQTEAYPGLTGRRYDGGLDRVFEAVRTVADANRLRVVASRGEEYALPDFQPPATPAGEAEEGADLGADAGAAAQDGLPTTGPLPGARPEPPSPAELAAVSDPSLPPEPEGTIRLQLETRSLVFGLPFDAVIRLREEAEMTLIDMRVASRFGAHDLGFSDVIAEDFLRALDAELLGIAGAN</sequence>
<keyword evidence="2" id="KW-0812">Transmembrane</keyword>
<dbReference type="RefSeq" id="WP_138288369.1">
    <property type="nucleotide sequence ID" value="NZ_CP058350.1"/>
</dbReference>